<feature type="transmembrane region" description="Helical" evidence="18">
    <location>
        <begin position="33"/>
        <end position="50"/>
    </location>
</feature>
<keyword evidence="12" id="KW-0418">Kinase</keyword>
<dbReference type="FunFam" id="1.10.287.130:FF:000008">
    <property type="entry name" value="Two-component sensor histidine kinase"/>
    <property type="match status" value="1"/>
</dbReference>
<dbReference type="InterPro" id="IPR014310">
    <property type="entry name" value="Sig_transdc_His_kinase_PhoR"/>
</dbReference>
<dbReference type="PANTHER" id="PTHR45453">
    <property type="entry name" value="PHOSPHATE REGULON SENSOR PROTEIN PHOR"/>
    <property type="match status" value="1"/>
</dbReference>
<protein>
    <recommendedName>
        <fullName evidence="4">Phosphate regulon sensor protein PhoR</fullName>
        <ecNumber evidence="3">2.7.13.3</ecNumber>
    </recommendedName>
</protein>
<dbReference type="Pfam" id="PF02518">
    <property type="entry name" value="HATPase_c"/>
    <property type="match status" value="1"/>
</dbReference>
<dbReference type="PRINTS" id="PR00344">
    <property type="entry name" value="BCTRLSENSOR"/>
</dbReference>
<keyword evidence="14 18" id="KW-1133">Transmembrane helix</keyword>
<dbReference type="NCBIfam" id="TIGR02966">
    <property type="entry name" value="phoR_proteo"/>
    <property type="match status" value="1"/>
</dbReference>
<evidence type="ECO:0000256" key="18">
    <source>
        <dbReference type="SAM" id="Phobius"/>
    </source>
</evidence>
<dbReference type="GO" id="GO:0000155">
    <property type="term" value="F:phosphorelay sensor kinase activity"/>
    <property type="evidence" value="ECO:0007669"/>
    <property type="project" value="InterPro"/>
</dbReference>
<keyword evidence="13" id="KW-0067">ATP-binding</keyword>
<dbReference type="InterPro" id="IPR050351">
    <property type="entry name" value="BphY/WalK/GraS-like"/>
</dbReference>
<evidence type="ECO:0000256" key="3">
    <source>
        <dbReference type="ARBA" id="ARBA00012438"/>
    </source>
</evidence>
<organism evidence="21">
    <name type="scientific">uncultured Lysobacter sp</name>
    <dbReference type="NCBI Taxonomy" id="271060"/>
    <lineage>
        <taxon>Bacteria</taxon>
        <taxon>Pseudomonadati</taxon>
        <taxon>Pseudomonadota</taxon>
        <taxon>Gammaproteobacteria</taxon>
        <taxon>Lysobacterales</taxon>
        <taxon>Lysobacteraceae</taxon>
        <taxon>Lysobacter</taxon>
        <taxon>environmental samples</taxon>
    </lineage>
</organism>
<keyword evidence="5" id="KW-0813">Transport</keyword>
<dbReference type="GO" id="GO:0016036">
    <property type="term" value="P:cellular response to phosphate starvation"/>
    <property type="evidence" value="ECO:0007669"/>
    <property type="project" value="TreeGrafter"/>
</dbReference>
<evidence type="ECO:0000256" key="9">
    <source>
        <dbReference type="ARBA" id="ARBA00022679"/>
    </source>
</evidence>
<dbReference type="SUPFAM" id="SSF55785">
    <property type="entry name" value="PYP-like sensor domain (PAS domain)"/>
    <property type="match status" value="1"/>
</dbReference>
<feature type="domain" description="PAS" evidence="20">
    <location>
        <begin position="91"/>
        <end position="152"/>
    </location>
</feature>
<evidence type="ECO:0000256" key="2">
    <source>
        <dbReference type="ARBA" id="ARBA00004236"/>
    </source>
</evidence>
<evidence type="ECO:0000256" key="1">
    <source>
        <dbReference type="ARBA" id="ARBA00000085"/>
    </source>
</evidence>
<keyword evidence="15" id="KW-0902">Two-component regulatory system</keyword>
<dbReference type="SMART" id="SM00388">
    <property type="entry name" value="HisKA"/>
    <property type="match status" value="1"/>
</dbReference>
<feature type="domain" description="Histidine kinase" evidence="19">
    <location>
        <begin position="215"/>
        <end position="428"/>
    </location>
</feature>
<evidence type="ECO:0000259" key="20">
    <source>
        <dbReference type="PROSITE" id="PS50112"/>
    </source>
</evidence>
<dbReference type="SMART" id="SM00091">
    <property type="entry name" value="PAS"/>
    <property type="match status" value="1"/>
</dbReference>
<dbReference type="EC" id="2.7.13.3" evidence="3"/>
<keyword evidence="8" id="KW-0592">Phosphate transport</keyword>
<evidence type="ECO:0000256" key="11">
    <source>
        <dbReference type="ARBA" id="ARBA00022741"/>
    </source>
</evidence>
<dbReference type="PANTHER" id="PTHR45453:SF1">
    <property type="entry name" value="PHOSPHATE REGULON SENSOR PROTEIN PHOR"/>
    <property type="match status" value="1"/>
</dbReference>
<dbReference type="SMART" id="SM00387">
    <property type="entry name" value="HATPase_c"/>
    <property type="match status" value="1"/>
</dbReference>
<dbReference type="Gene3D" id="1.10.287.130">
    <property type="match status" value="1"/>
</dbReference>
<evidence type="ECO:0000256" key="8">
    <source>
        <dbReference type="ARBA" id="ARBA00022592"/>
    </source>
</evidence>
<dbReference type="Pfam" id="PF11808">
    <property type="entry name" value="PhoR"/>
    <property type="match status" value="1"/>
</dbReference>
<dbReference type="InterPro" id="IPR035965">
    <property type="entry name" value="PAS-like_dom_sf"/>
</dbReference>
<dbReference type="Gene3D" id="3.30.565.10">
    <property type="entry name" value="Histidine kinase-like ATPase, C-terminal domain"/>
    <property type="match status" value="1"/>
</dbReference>
<evidence type="ECO:0000256" key="17">
    <source>
        <dbReference type="ARBA" id="ARBA00025207"/>
    </source>
</evidence>
<dbReference type="InterPro" id="IPR005467">
    <property type="entry name" value="His_kinase_dom"/>
</dbReference>
<keyword evidence="16 18" id="KW-0472">Membrane</keyword>
<comment type="function">
    <text evidence="17">Member of the two-component regulatory system PhoR/PhoB involved in the phosphate regulon genes expression. PhoR may function as a membrane-associated protein kinase that phosphorylates PhoB in response to environmental signals.</text>
</comment>
<comment type="subcellular location">
    <subcellularLocation>
        <location evidence="2">Cell membrane</location>
    </subcellularLocation>
</comment>
<evidence type="ECO:0000313" key="21">
    <source>
        <dbReference type="EMBL" id="CAA9301042.1"/>
    </source>
</evidence>
<evidence type="ECO:0000256" key="16">
    <source>
        <dbReference type="ARBA" id="ARBA00023136"/>
    </source>
</evidence>
<dbReference type="InterPro" id="IPR021766">
    <property type="entry name" value="PhoR_N"/>
</dbReference>
<dbReference type="FunFam" id="3.30.565.10:FF:000006">
    <property type="entry name" value="Sensor histidine kinase WalK"/>
    <property type="match status" value="1"/>
</dbReference>
<evidence type="ECO:0000256" key="6">
    <source>
        <dbReference type="ARBA" id="ARBA00022475"/>
    </source>
</evidence>
<keyword evidence="11" id="KW-0547">Nucleotide-binding</keyword>
<accession>A0A6J4KCD4</accession>
<dbReference type="InterPro" id="IPR000014">
    <property type="entry name" value="PAS"/>
</dbReference>
<dbReference type="InterPro" id="IPR003661">
    <property type="entry name" value="HisK_dim/P_dom"/>
</dbReference>
<dbReference type="InterPro" id="IPR036890">
    <property type="entry name" value="HATPase_C_sf"/>
</dbReference>
<gene>
    <name evidence="21" type="ORF">AVDCRST_MAG71-114</name>
</gene>
<dbReference type="PROSITE" id="PS50112">
    <property type="entry name" value="PAS"/>
    <property type="match status" value="1"/>
</dbReference>
<dbReference type="SUPFAM" id="SSF47384">
    <property type="entry name" value="Homodimeric domain of signal transducing histidine kinase"/>
    <property type="match status" value="1"/>
</dbReference>
<keyword evidence="6" id="KW-1003">Cell membrane</keyword>
<dbReference type="GO" id="GO:0006817">
    <property type="term" value="P:phosphate ion transport"/>
    <property type="evidence" value="ECO:0007669"/>
    <property type="project" value="UniProtKB-KW"/>
</dbReference>
<comment type="catalytic activity">
    <reaction evidence="1">
        <text>ATP + protein L-histidine = ADP + protein N-phospho-L-histidine.</text>
        <dbReference type="EC" id="2.7.13.3"/>
    </reaction>
</comment>
<dbReference type="GO" id="GO:0005524">
    <property type="term" value="F:ATP binding"/>
    <property type="evidence" value="ECO:0007669"/>
    <property type="project" value="UniProtKB-KW"/>
</dbReference>
<dbReference type="InterPro" id="IPR004358">
    <property type="entry name" value="Sig_transdc_His_kin-like_C"/>
</dbReference>
<evidence type="ECO:0000256" key="4">
    <source>
        <dbReference type="ARBA" id="ARBA00019665"/>
    </source>
</evidence>
<proteinExistence type="predicted"/>
<evidence type="ECO:0000256" key="12">
    <source>
        <dbReference type="ARBA" id="ARBA00022777"/>
    </source>
</evidence>
<evidence type="ECO:0000256" key="13">
    <source>
        <dbReference type="ARBA" id="ARBA00022840"/>
    </source>
</evidence>
<evidence type="ECO:0000256" key="14">
    <source>
        <dbReference type="ARBA" id="ARBA00022989"/>
    </source>
</evidence>
<dbReference type="EMBL" id="CADCUA010000027">
    <property type="protein sequence ID" value="CAA9301042.1"/>
    <property type="molecule type" value="Genomic_DNA"/>
</dbReference>
<evidence type="ECO:0000256" key="5">
    <source>
        <dbReference type="ARBA" id="ARBA00022448"/>
    </source>
</evidence>
<dbReference type="CDD" id="cd00082">
    <property type="entry name" value="HisKA"/>
    <property type="match status" value="1"/>
</dbReference>
<keyword evidence="10 18" id="KW-0812">Transmembrane</keyword>
<evidence type="ECO:0000256" key="7">
    <source>
        <dbReference type="ARBA" id="ARBA00022553"/>
    </source>
</evidence>
<dbReference type="AlphaFoldDB" id="A0A6J4KCD4"/>
<dbReference type="Pfam" id="PF00512">
    <property type="entry name" value="HisKA"/>
    <property type="match status" value="1"/>
</dbReference>
<dbReference type="InterPro" id="IPR003594">
    <property type="entry name" value="HATPase_dom"/>
</dbReference>
<evidence type="ECO:0000259" key="19">
    <source>
        <dbReference type="PROSITE" id="PS50109"/>
    </source>
</evidence>
<keyword evidence="7" id="KW-0597">Phosphoprotein</keyword>
<dbReference type="Pfam" id="PF13188">
    <property type="entry name" value="PAS_8"/>
    <property type="match status" value="1"/>
</dbReference>
<sequence length="439" mass="49267">MPPRTRSAWLRTLGQLLLVLGGAVVVGLAVRQAWAVVACVALAVVAWHYWRLRRLLLQLTARKRLAPPLGDGVWNELDRLLYRGQAEKRGRKRRLIQMLSAYRAAAAALPDAIVIVDRNSQRVQWFNEASTSLLGLRYPHDIGAPLSERLQPLPLAHWLSAGRHAEPMETRSPVNASMTLSLRLIPYSESLWMLVARDVTRLLQLEQMRRDFVANVSHELRTPLTVVHGYLDMLDPEDNPEWAPMLAEMQRQSQRMTQLVEDLLMLSRLESQDSLPSEEAVSMPPMLAALRREAVALSQGRHEISVEDSAGIDLWGSHRELHSAFSNLVSNAVRYTPAGGKVHIRFRHDARGASLDVVDSGYGIPAAHLPRITERFYRVSNSRSRESGGTGLGLSIVKHVLNLHQARLDITSEVGRGSTFSCRFGAERLREREHYGQTA</sequence>
<evidence type="ECO:0000256" key="15">
    <source>
        <dbReference type="ARBA" id="ARBA00023012"/>
    </source>
</evidence>
<dbReference type="InterPro" id="IPR036097">
    <property type="entry name" value="HisK_dim/P_sf"/>
</dbReference>
<dbReference type="GO" id="GO:0005886">
    <property type="term" value="C:plasma membrane"/>
    <property type="evidence" value="ECO:0007669"/>
    <property type="project" value="UniProtKB-SubCell"/>
</dbReference>
<dbReference type="SUPFAM" id="SSF55874">
    <property type="entry name" value="ATPase domain of HSP90 chaperone/DNA topoisomerase II/histidine kinase"/>
    <property type="match status" value="1"/>
</dbReference>
<reference evidence="21" key="1">
    <citation type="submission" date="2020-02" db="EMBL/GenBank/DDBJ databases">
        <authorList>
            <person name="Meier V. D."/>
        </authorList>
    </citation>
    <scope>NUCLEOTIDE SEQUENCE</scope>
    <source>
        <strain evidence="21">AVDCRST_MAG71</strain>
    </source>
</reference>
<dbReference type="PROSITE" id="PS50109">
    <property type="entry name" value="HIS_KIN"/>
    <property type="match status" value="1"/>
</dbReference>
<name>A0A6J4KCD4_9GAMM</name>
<dbReference type="Gene3D" id="3.30.450.20">
    <property type="entry name" value="PAS domain"/>
    <property type="match status" value="1"/>
</dbReference>
<evidence type="ECO:0000256" key="10">
    <source>
        <dbReference type="ARBA" id="ARBA00022692"/>
    </source>
</evidence>
<keyword evidence="9 21" id="KW-0808">Transferase</keyword>
<dbReference type="GO" id="GO:0004721">
    <property type="term" value="F:phosphoprotein phosphatase activity"/>
    <property type="evidence" value="ECO:0007669"/>
    <property type="project" value="InterPro"/>
</dbReference>